<dbReference type="GO" id="GO:0031012">
    <property type="term" value="C:extracellular matrix"/>
    <property type="evidence" value="ECO:0000318"/>
    <property type="project" value="GO_Central"/>
</dbReference>
<gene>
    <name evidence="3" type="primary">20206109</name>
    <name evidence="2" type="ORF">HELRODRAFT_177167</name>
</gene>
<evidence type="ECO:0000313" key="3">
    <source>
        <dbReference type="EnsemblMetazoa" id="HelroP177167"/>
    </source>
</evidence>
<reference evidence="4" key="1">
    <citation type="submission" date="2012-12" db="EMBL/GenBank/DDBJ databases">
        <authorList>
            <person name="Hellsten U."/>
            <person name="Grimwood J."/>
            <person name="Chapman J.A."/>
            <person name="Shapiro H."/>
            <person name="Aerts A."/>
            <person name="Otillar R.P."/>
            <person name="Terry A.Y."/>
            <person name="Boore J.L."/>
            <person name="Simakov O."/>
            <person name="Marletaz F."/>
            <person name="Cho S.-J."/>
            <person name="Edsinger-Gonzales E."/>
            <person name="Havlak P."/>
            <person name="Kuo D.-H."/>
            <person name="Larsson T."/>
            <person name="Lv J."/>
            <person name="Arendt D."/>
            <person name="Savage R."/>
            <person name="Osoegawa K."/>
            <person name="de Jong P."/>
            <person name="Lindberg D.R."/>
            <person name="Seaver E.C."/>
            <person name="Weisblat D.A."/>
            <person name="Putnam N.H."/>
            <person name="Grigoriev I.V."/>
            <person name="Rokhsar D.S."/>
        </authorList>
    </citation>
    <scope>NUCLEOTIDE SEQUENCE</scope>
</reference>
<evidence type="ECO:0008006" key="5">
    <source>
        <dbReference type="Google" id="ProtNLM"/>
    </source>
</evidence>
<sequence>MLNAIVIVALLGFVPNGHSWDENKFNCDNNIPCTKEFRDQGQYYFAYDADDTQFIQCDQTGGCSVMQCANETVWSTNIYTSVLAFRDLGQYYLAYDASDSKFVQCAEHGCCFVMECAPGTVWSSEAYTCVHV</sequence>
<evidence type="ECO:0000313" key="4">
    <source>
        <dbReference type="Proteomes" id="UP000015101"/>
    </source>
</evidence>
<dbReference type="SUPFAM" id="SSF57625">
    <property type="entry name" value="Invertebrate chitin-binding proteins"/>
    <property type="match status" value="1"/>
</dbReference>
<organism evidence="3 4">
    <name type="scientific">Helobdella robusta</name>
    <name type="common">Californian leech</name>
    <dbReference type="NCBI Taxonomy" id="6412"/>
    <lineage>
        <taxon>Eukaryota</taxon>
        <taxon>Metazoa</taxon>
        <taxon>Spiralia</taxon>
        <taxon>Lophotrochozoa</taxon>
        <taxon>Annelida</taxon>
        <taxon>Clitellata</taxon>
        <taxon>Hirudinea</taxon>
        <taxon>Rhynchobdellida</taxon>
        <taxon>Glossiphoniidae</taxon>
        <taxon>Helobdella</taxon>
    </lineage>
</organism>
<dbReference type="InterPro" id="IPR036508">
    <property type="entry name" value="Chitin-bd_dom_sf"/>
</dbReference>
<accession>T1FBB0</accession>
<reference evidence="2 4" key="2">
    <citation type="journal article" date="2013" name="Nature">
        <title>Insights into bilaterian evolution from three spiralian genomes.</title>
        <authorList>
            <person name="Simakov O."/>
            <person name="Marletaz F."/>
            <person name="Cho S.J."/>
            <person name="Edsinger-Gonzales E."/>
            <person name="Havlak P."/>
            <person name="Hellsten U."/>
            <person name="Kuo D.H."/>
            <person name="Larsson T."/>
            <person name="Lv J."/>
            <person name="Arendt D."/>
            <person name="Savage R."/>
            <person name="Osoegawa K."/>
            <person name="de Jong P."/>
            <person name="Grimwood J."/>
            <person name="Chapman J.A."/>
            <person name="Shapiro H."/>
            <person name="Aerts A."/>
            <person name="Otillar R.P."/>
            <person name="Terry A.Y."/>
            <person name="Boore J.L."/>
            <person name="Grigoriev I.V."/>
            <person name="Lindberg D.R."/>
            <person name="Seaver E.C."/>
            <person name="Weisblat D.A."/>
            <person name="Putnam N.H."/>
            <person name="Rokhsar D.S."/>
        </authorList>
    </citation>
    <scope>NUCLEOTIDE SEQUENCE</scope>
</reference>
<dbReference type="OrthoDB" id="10063988at2759"/>
<protein>
    <recommendedName>
        <fullName evidence="5">Chitin-binding type-2 domain-containing protein</fullName>
    </recommendedName>
</protein>
<keyword evidence="1" id="KW-0732">Signal</keyword>
<evidence type="ECO:0000256" key="1">
    <source>
        <dbReference type="SAM" id="SignalP"/>
    </source>
</evidence>
<keyword evidence="4" id="KW-1185">Reference proteome</keyword>
<dbReference type="EMBL" id="AMQM01005955">
    <property type="status" value="NOT_ANNOTATED_CDS"/>
    <property type="molecule type" value="Genomic_DNA"/>
</dbReference>
<dbReference type="KEGG" id="hro:HELRODRAFT_177167"/>
<dbReference type="EnsemblMetazoa" id="HelroT177167">
    <property type="protein sequence ID" value="HelroP177167"/>
    <property type="gene ID" value="HelroG177167"/>
</dbReference>
<dbReference type="GO" id="GO:0099120">
    <property type="term" value="P:socially cooperative development"/>
    <property type="evidence" value="ECO:0000318"/>
    <property type="project" value="GO_Central"/>
</dbReference>
<dbReference type="EMBL" id="KB097182">
    <property type="protein sequence ID" value="ESN98285.1"/>
    <property type="molecule type" value="Genomic_DNA"/>
</dbReference>
<dbReference type="GO" id="GO:0008061">
    <property type="term" value="F:chitin binding"/>
    <property type="evidence" value="ECO:0007669"/>
    <property type="project" value="InterPro"/>
</dbReference>
<feature type="signal peptide" evidence="1">
    <location>
        <begin position="1"/>
        <end position="19"/>
    </location>
</feature>
<dbReference type="InParanoid" id="T1FBB0"/>
<dbReference type="GO" id="GO:0005576">
    <property type="term" value="C:extracellular region"/>
    <property type="evidence" value="ECO:0000318"/>
    <property type="project" value="GO_Central"/>
</dbReference>
<name>T1FBB0_HELRO</name>
<reference evidence="3" key="3">
    <citation type="submission" date="2015-06" db="UniProtKB">
        <authorList>
            <consortium name="EnsemblMetazoa"/>
        </authorList>
    </citation>
    <scope>IDENTIFICATION</scope>
</reference>
<dbReference type="RefSeq" id="XP_009023623.1">
    <property type="nucleotide sequence ID" value="XM_009025375.1"/>
</dbReference>
<dbReference type="HOGENOM" id="CLU_133460_0_0_1"/>
<feature type="chain" id="PRO_5010980424" description="Chitin-binding type-2 domain-containing protein" evidence="1">
    <location>
        <begin position="20"/>
        <end position="132"/>
    </location>
</feature>
<dbReference type="GeneID" id="20206109"/>
<proteinExistence type="predicted"/>
<dbReference type="AlphaFoldDB" id="T1FBB0"/>
<dbReference type="Proteomes" id="UP000015101">
    <property type="component" value="Unassembled WGS sequence"/>
</dbReference>
<dbReference type="CTD" id="20206109"/>
<evidence type="ECO:0000313" key="2">
    <source>
        <dbReference type="EMBL" id="ESN98285.1"/>
    </source>
</evidence>